<evidence type="ECO:0000256" key="6">
    <source>
        <dbReference type="SAM" id="Phobius"/>
    </source>
</evidence>
<evidence type="ECO:0000256" key="2">
    <source>
        <dbReference type="ARBA" id="ARBA00022475"/>
    </source>
</evidence>
<keyword evidence="2" id="KW-1003">Cell membrane</keyword>
<keyword evidence="5 6" id="KW-0472">Membrane</keyword>
<evidence type="ECO:0000256" key="1">
    <source>
        <dbReference type="ARBA" id="ARBA00004651"/>
    </source>
</evidence>
<feature type="transmembrane region" description="Helical" evidence="6">
    <location>
        <begin position="74"/>
        <end position="93"/>
    </location>
</feature>
<name>A0ABW5SVG6_9BACL</name>
<dbReference type="InterPro" id="IPR005598">
    <property type="entry name" value="ATP_synth_I"/>
</dbReference>
<proteinExistence type="predicted"/>
<keyword evidence="4 6" id="KW-1133">Transmembrane helix</keyword>
<dbReference type="EMBL" id="JBHUMJ010000011">
    <property type="protein sequence ID" value="MFD2703238.1"/>
    <property type="molecule type" value="Genomic_DNA"/>
</dbReference>
<evidence type="ECO:0000256" key="5">
    <source>
        <dbReference type="ARBA" id="ARBA00023136"/>
    </source>
</evidence>
<sequence>MISLSSIVNAVTRLAFVLLSVSLFAWVLMPEHRPVFLGLTIGLAAGLFNFRYLSVKINQVSESAATPGGKRVNFGFLSRMCITLLAIMFAVRFEQVSMSFTIIGLFLVQVLAIPVSIILNARAGK</sequence>
<keyword evidence="8" id="KW-1185">Reference proteome</keyword>
<feature type="transmembrane region" description="Helical" evidence="6">
    <location>
        <begin position="99"/>
        <end position="119"/>
    </location>
</feature>
<gene>
    <name evidence="7" type="ORF">ACFSVM_22660</name>
</gene>
<evidence type="ECO:0000256" key="4">
    <source>
        <dbReference type="ARBA" id="ARBA00022989"/>
    </source>
</evidence>
<comment type="subcellular location">
    <subcellularLocation>
        <location evidence="1">Cell membrane</location>
        <topology evidence="1">Multi-pass membrane protein</topology>
    </subcellularLocation>
</comment>
<comment type="caution">
    <text evidence="7">The sequence shown here is derived from an EMBL/GenBank/DDBJ whole genome shotgun (WGS) entry which is preliminary data.</text>
</comment>
<accession>A0ABW5SVG6</accession>
<keyword evidence="3 6" id="KW-0812">Transmembrane</keyword>
<organism evidence="7 8">
    <name type="scientific">Paenibacillus shunpengii</name>
    <dbReference type="NCBI Taxonomy" id="2054424"/>
    <lineage>
        <taxon>Bacteria</taxon>
        <taxon>Bacillati</taxon>
        <taxon>Bacillota</taxon>
        <taxon>Bacilli</taxon>
        <taxon>Bacillales</taxon>
        <taxon>Paenibacillaceae</taxon>
        <taxon>Paenibacillus</taxon>
    </lineage>
</organism>
<evidence type="ECO:0000256" key="3">
    <source>
        <dbReference type="ARBA" id="ARBA00022692"/>
    </source>
</evidence>
<feature type="transmembrane region" description="Helical" evidence="6">
    <location>
        <begin position="35"/>
        <end position="53"/>
    </location>
</feature>
<dbReference type="RefSeq" id="WP_076314488.1">
    <property type="nucleotide sequence ID" value="NZ_JBHUMJ010000011.1"/>
</dbReference>
<evidence type="ECO:0000313" key="8">
    <source>
        <dbReference type="Proteomes" id="UP001597540"/>
    </source>
</evidence>
<reference evidence="8" key="1">
    <citation type="journal article" date="2019" name="Int. J. Syst. Evol. Microbiol.">
        <title>The Global Catalogue of Microorganisms (GCM) 10K type strain sequencing project: providing services to taxonomists for standard genome sequencing and annotation.</title>
        <authorList>
            <consortium name="The Broad Institute Genomics Platform"/>
            <consortium name="The Broad Institute Genome Sequencing Center for Infectious Disease"/>
            <person name="Wu L."/>
            <person name="Ma J."/>
        </authorList>
    </citation>
    <scope>NUCLEOTIDE SEQUENCE [LARGE SCALE GENOMIC DNA]</scope>
    <source>
        <strain evidence="8">KCTC 33849</strain>
    </source>
</reference>
<protein>
    <submittedName>
        <fullName evidence="7">ATP synthase subunit I</fullName>
    </submittedName>
</protein>
<dbReference type="Pfam" id="PF03899">
    <property type="entry name" value="ATP-synt_I"/>
    <property type="match status" value="1"/>
</dbReference>
<feature type="transmembrane region" description="Helical" evidence="6">
    <location>
        <begin position="7"/>
        <end position="29"/>
    </location>
</feature>
<dbReference type="Proteomes" id="UP001597540">
    <property type="component" value="Unassembled WGS sequence"/>
</dbReference>
<evidence type="ECO:0000313" key="7">
    <source>
        <dbReference type="EMBL" id="MFD2703238.1"/>
    </source>
</evidence>